<dbReference type="AlphaFoldDB" id="A0A0D8BME9"/>
<feature type="compositionally biased region" description="Polar residues" evidence="1">
    <location>
        <begin position="255"/>
        <end position="279"/>
    </location>
</feature>
<dbReference type="RefSeq" id="WP_044883158.1">
    <property type="nucleotide sequence ID" value="NZ_JYFN01000002.1"/>
</dbReference>
<sequence length="309" mass="33553">MSGVSQKPPRAVTDPGHDAVLRFRYELQQRFPVTAGRIARHLQAGDPADESRREFHSVSARTLSRRVLRAFSGETSGTSLRWAYLDAHIVLGVPGDARAKVLEECAELYQAAFPFAKDCTFTGPPRHGDETGVRLAGQVRRWLFAPTAQTASERELHQAMAWQMMMFPDDSLYNLCRRGYVSALATARGRAGRPWPRDALAFLDDCERLIDDVERRAGAAPRRPAYPLHRAYHQSAGRHLDSHQQMRHAVAALTATSDSTQPNSTQPNSTRPDAAQPTQAGPAPSTGAGGGPGELRGAVPVRGACAAGG</sequence>
<name>A0A0D8BME9_9ACTN</name>
<gene>
    <name evidence="2" type="ORF">FF36_00383</name>
</gene>
<evidence type="ECO:0000313" key="3">
    <source>
        <dbReference type="Proteomes" id="UP000032545"/>
    </source>
</evidence>
<dbReference type="Proteomes" id="UP000032545">
    <property type="component" value="Unassembled WGS sequence"/>
</dbReference>
<reference evidence="3" key="1">
    <citation type="submission" date="2015-02" db="EMBL/GenBank/DDBJ databases">
        <title>Draft Genome of Frankia sp. CpI1-S.</title>
        <authorList>
            <person name="Oshone R.T."/>
            <person name="Ngom M."/>
            <person name="Ghodhbane-Gtari F."/>
            <person name="Gtari M."/>
            <person name="Morris K."/>
            <person name="Thomas K."/>
            <person name="Sen A."/>
            <person name="Tisa L.S."/>
        </authorList>
    </citation>
    <scope>NUCLEOTIDE SEQUENCE [LARGE SCALE GENOMIC DNA]</scope>
    <source>
        <strain evidence="3">CpI1-S</strain>
    </source>
</reference>
<accession>A0A0D8BME9</accession>
<evidence type="ECO:0000313" key="2">
    <source>
        <dbReference type="EMBL" id="KJE25250.1"/>
    </source>
</evidence>
<protein>
    <submittedName>
        <fullName evidence="2">Uncharacterized protein</fullName>
    </submittedName>
</protein>
<dbReference type="EMBL" id="JYFN01000002">
    <property type="protein sequence ID" value="KJE25250.1"/>
    <property type="molecule type" value="Genomic_DNA"/>
</dbReference>
<organism evidence="2 3">
    <name type="scientific">Frankia torreyi</name>
    <dbReference type="NCBI Taxonomy" id="1856"/>
    <lineage>
        <taxon>Bacteria</taxon>
        <taxon>Bacillati</taxon>
        <taxon>Actinomycetota</taxon>
        <taxon>Actinomycetes</taxon>
        <taxon>Frankiales</taxon>
        <taxon>Frankiaceae</taxon>
        <taxon>Frankia</taxon>
    </lineage>
</organism>
<reference evidence="2 3" key="2">
    <citation type="journal article" date="2016" name="Genome Announc.">
        <title>Permanent Draft Genome Sequences for Two Variants of Frankia sp. Strain CpI1, the First Frankia Strain Isolated from Root Nodules of Comptonia peregrina.</title>
        <authorList>
            <person name="Oshone R."/>
            <person name="Hurst S.G.IV."/>
            <person name="Abebe-Akele F."/>
            <person name="Simpson S."/>
            <person name="Morris K."/>
            <person name="Thomas W.K."/>
            <person name="Tisa L.S."/>
        </authorList>
    </citation>
    <scope>NUCLEOTIDE SEQUENCE [LARGE SCALE GENOMIC DNA]</scope>
    <source>
        <strain evidence="3">CpI1-S</strain>
    </source>
</reference>
<evidence type="ECO:0000256" key="1">
    <source>
        <dbReference type="SAM" id="MobiDB-lite"/>
    </source>
</evidence>
<comment type="caution">
    <text evidence="2">The sequence shown here is derived from an EMBL/GenBank/DDBJ whole genome shotgun (WGS) entry which is preliminary data.</text>
</comment>
<dbReference type="PATRIC" id="fig|1502723.3.peg.427"/>
<feature type="region of interest" description="Disordered" evidence="1">
    <location>
        <begin position="255"/>
        <end position="309"/>
    </location>
</feature>
<proteinExistence type="predicted"/>
<keyword evidence="3" id="KW-1185">Reference proteome</keyword>